<feature type="domain" description="DUF6729" evidence="3">
    <location>
        <begin position="168"/>
        <end position="316"/>
    </location>
</feature>
<feature type="compositionally biased region" description="Low complexity" evidence="1">
    <location>
        <begin position="1046"/>
        <end position="1072"/>
    </location>
</feature>
<feature type="region of interest" description="Disordered" evidence="1">
    <location>
        <begin position="642"/>
        <end position="663"/>
    </location>
</feature>
<dbReference type="SUPFAM" id="SSF53098">
    <property type="entry name" value="Ribonuclease H-like"/>
    <property type="match status" value="1"/>
</dbReference>
<dbReference type="Proteomes" id="UP001476247">
    <property type="component" value="Unassembled WGS sequence"/>
</dbReference>
<name>A0ABP9YA98_9FUNG</name>
<accession>A0ABP9YA98</accession>
<evidence type="ECO:0000259" key="2">
    <source>
        <dbReference type="Pfam" id="PF01612"/>
    </source>
</evidence>
<proteinExistence type="predicted"/>
<feature type="region of interest" description="Disordered" evidence="1">
    <location>
        <begin position="1046"/>
        <end position="1076"/>
    </location>
</feature>
<gene>
    <name evidence="4" type="ORF">HPULCUR_009022</name>
</gene>
<organism evidence="4 5">
    <name type="scientific">Helicostylum pulchrum</name>
    <dbReference type="NCBI Taxonomy" id="562976"/>
    <lineage>
        <taxon>Eukaryota</taxon>
        <taxon>Fungi</taxon>
        <taxon>Fungi incertae sedis</taxon>
        <taxon>Mucoromycota</taxon>
        <taxon>Mucoromycotina</taxon>
        <taxon>Mucoromycetes</taxon>
        <taxon>Mucorales</taxon>
        <taxon>Mucorineae</taxon>
        <taxon>Mucoraceae</taxon>
        <taxon>Helicostylum</taxon>
    </lineage>
</organism>
<feature type="region of interest" description="Disordered" evidence="1">
    <location>
        <begin position="1"/>
        <end position="46"/>
    </location>
</feature>
<dbReference type="Gene3D" id="3.30.420.10">
    <property type="entry name" value="Ribonuclease H-like superfamily/Ribonuclease H"/>
    <property type="match status" value="1"/>
</dbReference>
<protein>
    <recommendedName>
        <fullName evidence="6">Transposase</fullName>
    </recommendedName>
</protein>
<evidence type="ECO:0000256" key="1">
    <source>
        <dbReference type="SAM" id="MobiDB-lite"/>
    </source>
</evidence>
<keyword evidence="5" id="KW-1185">Reference proteome</keyword>
<sequence>MSDKKKSKQPDSSSFFSPRSSSNTSNDNVSSSSNPTAVPDSEANPTTFSLNVEYTSISSDIVPNESLTYSVPAMDLSSTTPSSTEESLFVPIDDEEDEEVDSDPIDNQAFHDVAKSDILLEENDLDAVEPHESSRFKAFEKIKKDIERNGGLKLGPTGYRKGMLGFKKLVCPECGTKDVGIKGYNDEPFARRIICEEKSFYLMTIRYKCKKYNAQTHKQETFQGTEEKVIKQLGSNIQRQFPAVLSHKSGFSKKLMDTIRRSMQYSNGPGRIQKSLTERHYKRYDELQITYLTSATEYPSRRTHFEPEITSFPEFSAFGDPMKYAGKIPSAPYIAFMYTQYMKQLLPVMDQQITRLSGSILKGYHSHKFNKKMYRINNCPSFIGLYTVTNEYDEIRIMVLTPTKALDFLKGPFKRMLESLRANNHPEPLVHYTDNVGANRNFLETALLCSEFVIKIGRSVEADLKRMFSNWDAVNLSSEQIQYAALDAWVALEIYEKLKDLPIANKKVSSADAGVSFVMYANSNCSGDPSAYSAVVNQEENNDFFLRNHQFDRHANSNVISRRRCVVIQIVAIMKRNMLTTCHNARPLPNEERKCLGDFEHMTSNDSPSFLLVAEMSILRTTASIEVLSRFPLSSCSVADPRIDNTSDTTPANAESSIEDDTSSFHSCSKEFKRLFRDALFVVNEEDKIRVSSVLEVKFNKTFEETLLHQPAWLLKRIRRSIPSPQELYPVVKKLFDERANWHDPRKNIPLFDELCKKKYESVLKEIEAGHVSDPIGVPLYRTIKTDKDGLPIYRYLRGTSSVEVGRSNCALAEYRLRHNTEASISNIYMYGVAHVGHHDPWLTQHLNKLKMQLGHSLRGTYHDPDGAALSYQDGQESTETSAYQYLALLQNVAFAVVPVHTAEERRLFKTILDSNPRFGAGTEPNCEELCIVWSSYCNDTNNNIDNIFYKTPYHLRSYYSSYINFRMERVSIQVSNARSMSVVESANRTTNRPEAQRVEPANLLFFSDTYPDNIISSIPDNTTQNVIPLPLPTNLARSIRPLPRRIISSPSSNSPTVTTSTTSPVNTITSPAISNNLEPKTKKQKKTRTCTRCVATSFSCDPSACPGR</sequence>
<dbReference type="Pfam" id="PF01612">
    <property type="entry name" value="DNA_pol_A_exo1"/>
    <property type="match status" value="1"/>
</dbReference>
<dbReference type="InterPro" id="IPR012337">
    <property type="entry name" value="RNaseH-like_sf"/>
</dbReference>
<feature type="compositionally biased region" description="Polar residues" evidence="1">
    <location>
        <begin position="644"/>
        <end position="656"/>
    </location>
</feature>
<evidence type="ECO:0000313" key="5">
    <source>
        <dbReference type="Proteomes" id="UP001476247"/>
    </source>
</evidence>
<dbReference type="Pfam" id="PF20499">
    <property type="entry name" value="DUF6729"/>
    <property type="match status" value="1"/>
</dbReference>
<evidence type="ECO:0000259" key="3">
    <source>
        <dbReference type="Pfam" id="PF20499"/>
    </source>
</evidence>
<dbReference type="InterPro" id="IPR002562">
    <property type="entry name" value="3'-5'_exonuclease_dom"/>
</dbReference>
<dbReference type="InterPro" id="IPR036397">
    <property type="entry name" value="RNaseH_sf"/>
</dbReference>
<dbReference type="EMBL" id="BAABUJ010000029">
    <property type="protein sequence ID" value="GAA5803540.1"/>
    <property type="molecule type" value="Genomic_DNA"/>
</dbReference>
<feature type="compositionally biased region" description="Low complexity" evidence="1">
    <location>
        <begin position="10"/>
        <end position="34"/>
    </location>
</feature>
<evidence type="ECO:0000313" key="4">
    <source>
        <dbReference type="EMBL" id="GAA5803540.1"/>
    </source>
</evidence>
<dbReference type="InterPro" id="IPR046616">
    <property type="entry name" value="DUF6729"/>
</dbReference>
<evidence type="ECO:0008006" key="6">
    <source>
        <dbReference type="Google" id="ProtNLM"/>
    </source>
</evidence>
<feature type="domain" description="3'-5' exonuclease" evidence="2">
    <location>
        <begin position="454"/>
        <end position="499"/>
    </location>
</feature>
<reference evidence="4 5" key="1">
    <citation type="submission" date="2024-04" db="EMBL/GenBank/DDBJ databases">
        <title>genome sequences of Mucor flavus KT1a and Helicostylum pulchrum KT1b strains isolation_sourced from the surface of a dry-aged beef.</title>
        <authorList>
            <person name="Toyotome T."/>
            <person name="Hosono M."/>
            <person name="Torimaru M."/>
            <person name="Fukuda K."/>
            <person name="Mikami N."/>
        </authorList>
    </citation>
    <scope>NUCLEOTIDE SEQUENCE [LARGE SCALE GENOMIC DNA]</scope>
    <source>
        <strain evidence="4 5">KT1b</strain>
    </source>
</reference>
<comment type="caution">
    <text evidence="4">The sequence shown here is derived from an EMBL/GenBank/DDBJ whole genome shotgun (WGS) entry which is preliminary data.</text>
</comment>